<dbReference type="AlphaFoldDB" id="A0A7W4W1T8"/>
<protein>
    <recommendedName>
        <fullName evidence="4">WD40 repeat domain-containing protein</fullName>
    </recommendedName>
</protein>
<name>A0A7W4W1T8_9ACTN</name>
<dbReference type="InterPro" id="IPR015943">
    <property type="entry name" value="WD40/YVTN_repeat-like_dom_sf"/>
</dbReference>
<comment type="caution">
    <text evidence="2">The sequence shown here is derived from an EMBL/GenBank/DDBJ whole genome shotgun (WGS) entry which is preliminary data.</text>
</comment>
<evidence type="ECO:0000313" key="2">
    <source>
        <dbReference type="EMBL" id="MBB3045583.1"/>
    </source>
</evidence>
<sequence>MRSRYLILVALAAVVLLPGSPAAGAPAGAPTVQVRPGALPAGDRPAVPTQVGRSIIEGDTRVALPANSYLLGRSGTAYVVAGNGRVLRLEADGTRTQVARVSEDAELVLSRDGAHVIVTRLTRAARGGDGLVTVIDASTGARVARRTFSHYATVVDADEGRLVLTTWTPGRTLWWDFVSGGTSRIVGRVAGHADIRADRLATFTGDPYDGGCTVVTSLTRPRRTLWRSCREAVVAFSPDGRRMATMHILADGLGPSSVRARTVRGRAIASYEAYWFGSIEWESDRVLLLDTHTKRRTALVRCEVDECQRASAVRRDRGLG</sequence>
<dbReference type="Gene3D" id="2.130.10.10">
    <property type="entry name" value="YVTN repeat-like/Quinoprotein amine dehydrogenase"/>
    <property type="match status" value="1"/>
</dbReference>
<proteinExistence type="predicted"/>
<evidence type="ECO:0000256" key="1">
    <source>
        <dbReference type="SAM" id="SignalP"/>
    </source>
</evidence>
<feature type="signal peptide" evidence="1">
    <location>
        <begin position="1"/>
        <end position="25"/>
    </location>
</feature>
<evidence type="ECO:0008006" key="4">
    <source>
        <dbReference type="Google" id="ProtNLM"/>
    </source>
</evidence>
<dbReference type="EMBL" id="JACHWR010000012">
    <property type="protein sequence ID" value="MBB3045583.1"/>
    <property type="molecule type" value="Genomic_DNA"/>
</dbReference>
<gene>
    <name evidence="2" type="ORF">FHU40_005443</name>
</gene>
<keyword evidence="3" id="KW-1185">Reference proteome</keyword>
<keyword evidence="1" id="KW-0732">Signal</keyword>
<dbReference type="SUPFAM" id="SSF50998">
    <property type="entry name" value="Quinoprotein alcohol dehydrogenase-like"/>
    <property type="match status" value="1"/>
</dbReference>
<reference evidence="2 3" key="1">
    <citation type="submission" date="2020-08" db="EMBL/GenBank/DDBJ databases">
        <title>Sequencing the genomes of 1000 actinobacteria strains.</title>
        <authorList>
            <person name="Klenk H.-P."/>
        </authorList>
    </citation>
    <scope>NUCLEOTIDE SEQUENCE [LARGE SCALE GENOMIC DNA]</scope>
    <source>
        <strain evidence="2 3">DSM 105498</strain>
    </source>
</reference>
<dbReference type="InterPro" id="IPR011047">
    <property type="entry name" value="Quinoprotein_ADH-like_sf"/>
</dbReference>
<dbReference type="RefSeq" id="WP_183595569.1">
    <property type="nucleotide sequence ID" value="NZ_JACHWR010000012.1"/>
</dbReference>
<dbReference type="Proteomes" id="UP000589626">
    <property type="component" value="Unassembled WGS sequence"/>
</dbReference>
<accession>A0A7W4W1T8</accession>
<organism evidence="2 3">
    <name type="scientific">Nocardioides soli</name>
    <dbReference type="NCBI Taxonomy" id="1036020"/>
    <lineage>
        <taxon>Bacteria</taxon>
        <taxon>Bacillati</taxon>
        <taxon>Actinomycetota</taxon>
        <taxon>Actinomycetes</taxon>
        <taxon>Propionibacteriales</taxon>
        <taxon>Nocardioidaceae</taxon>
        <taxon>Nocardioides</taxon>
    </lineage>
</organism>
<evidence type="ECO:0000313" key="3">
    <source>
        <dbReference type="Proteomes" id="UP000589626"/>
    </source>
</evidence>
<feature type="chain" id="PRO_5039301473" description="WD40 repeat domain-containing protein" evidence="1">
    <location>
        <begin position="26"/>
        <end position="320"/>
    </location>
</feature>